<dbReference type="EnsemblPlants" id="Pp3c21_2910V3.1">
    <property type="protein sequence ID" value="PAC:32915650.CDS.1"/>
    <property type="gene ID" value="Pp3c21_2910"/>
</dbReference>
<evidence type="ECO:0000313" key="1">
    <source>
        <dbReference type="EMBL" id="PNR31538.1"/>
    </source>
</evidence>
<dbReference type="AlphaFoldDB" id="A0A2K1IQK1"/>
<evidence type="ECO:0000313" key="3">
    <source>
        <dbReference type="Proteomes" id="UP000006727"/>
    </source>
</evidence>
<accession>A0A2K1IQK1</accession>
<reference evidence="1 3" key="2">
    <citation type="journal article" date="2018" name="Plant J.">
        <title>The Physcomitrella patens chromosome-scale assembly reveals moss genome structure and evolution.</title>
        <authorList>
            <person name="Lang D."/>
            <person name="Ullrich K.K."/>
            <person name="Murat F."/>
            <person name="Fuchs J."/>
            <person name="Jenkins J."/>
            <person name="Haas F.B."/>
            <person name="Piednoel M."/>
            <person name="Gundlach H."/>
            <person name="Van Bel M."/>
            <person name="Meyberg R."/>
            <person name="Vives C."/>
            <person name="Morata J."/>
            <person name="Symeonidi A."/>
            <person name="Hiss M."/>
            <person name="Muchero W."/>
            <person name="Kamisugi Y."/>
            <person name="Saleh O."/>
            <person name="Blanc G."/>
            <person name="Decker E.L."/>
            <person name="van Gessel N."/>
            <person name="Grimwood J."/>
            <person name="Hayes R.D."/>
            <person name="Graham S.W."/>
            <person name="Gunter L.E."/>
            <person name="McDaniel S.F."/>
            <person name="Hoernstein S.N.W."/>
            <person name="Larsson A."/>
            <person name="Li F.W."/>
            <person name="Perroud P.F."/>
            <person name="Phillips J."/>
            <person name="Ranjan P."/>
            <person name="Rokshar D.S."/>
            <person name="Rothfels C.J."/>
            <person name="Schneider L."/>
            <person name="Shu S."/>
            <person name="Stevenson D.W."/>
            <person name="Thummler F."/>
            <person name="Tillich M."/>
            <person name="Villarreal Aguilar J.C."/>
            <person name="Widiez T."/>
            <person name="Wong G.K."/>
            <person name="Wymore A."/>
            <person name="Zhang Y."/>
            <person name="Zimmer A.D."/>
            <person name="Quatrano R.S."/>
            <person name="Mayer K.F.X."/>
            <person name="Goodstein D."/>
            <person name="Casacuberta J.M."/>
            <person name="Vandepoele K."/>
            <person name="Reski R."/>
            <person name="Cuming A.C."/>
            <person name="Tuskan G.A."/>
            <person name="Maumus F."/>
            <person name="Salse J."/>
            <person name="Schmutz J."/>
            <person name="Rensing S.A."/>
        </authorList>
    </citation>
    <scope>NUCLEOTIDE SEQUENCE [LARGE SCALE GENOMIC DNA]</scope>
    <source>
        <strain evidence="2 3">cv. Gransden 2004</strain>
    </source>
</reference>
<dbReference type="Gramene" id="Pp3c21_2910V3.2">
    <property type="protein sequence ID" value="PAC:32915651.CDS.1"/>
    <property type="gene ID" value="Pp3c21_2910"/>
</dbReference>
<reference evidence="1 3" key="1">
    <citation type="journal article" date="2008" name="Science">
        <title>The Physcomitrella genome reveals evolutionary insights into the conquest of land by plants.</title>
        <authorList>
            <person name="Rensing S."/>
            <person name="Lang D."/>
            <person name="Zimmer A."/>
            <person name="Terry A."/>
            <person name="Salamov A."/>
            <person name="Shapiro H."/>
            <person name="Nishiyama T."/>
            <person name="Perroud P.-F."/>
            <person name="Lindquist E."/>
            <person name="Kamisugi Y."/>
            <person name="Tanahashi T."/>
            <person name="Sakakibara K."/>
            <person name="Fujita T."/>
            <person name="Oishi K."/>
            <person name="Shin-I T."/>
            <person name="Kuroki Y."/>
            <person name="Toyoda A."/>
            <person name="Suzuki Y."/>
            <person name="Hashimoto A."/>
            <person name="Yamaguchi K."/>
            <person name="Sugano A."/>
            <person name="Kohara Y."/>
            <person name="Fujiyama A."/>
            <person name="Anterola A."/>
            <person name="Aoki S."/>
            <person name="Ashton N."/>
            <person name="Barbazuk W.B."/>
            <person name="Barker E."/>
            <person name="Bennetzen J."/>
            <person name="Bezanilla M."/>
            <person name="Blankenship R."/>
            <person name="Cho S.H."/>
            <person name="Dutcher S."/>
            <person name="Estelle M."/>
            <person name="Fawcett J.A."/>
            <person name="Gundlach H."/>
            <person name="Hanada K."/>
            <person name="Heyl A."/>
            <person name="Hicks K.A."/>
            <person name="Hugh J."/>
            <person name="Lohr M."/>
            <person name="Mayer K."/>
            <person name="Melkozernov A."/>
            <person name="Murata T."/>
            <person name="Nelson D."/>
            <person name="Pils B."/>
            <person name="Prigge M."/>
            <person name="Reiss B."/>
            <person name="Renner T."/>
            <person name="Rombauts S."/>
            <person name="Rushton P."/>
            <person name="Sanderfoot A."/>
            <person name="Schween G."/>
            <person name="Shiu S.-H."/>
            <person name="Stueber K."/>
            <person name="Theodoulou F.L."/>
            <person name="Tu H."/>
            <person name="Van de Peer Y."/>
            <person name="Verrier P.J."/>
            <person name="Waters E."/>
            <person name="Wood A."/>
            <person name="Yang L."/>
            <person name="Cove D."/>
            <person name="Cuming A."/>
            <person name="Hasebe M."/>
            <person name="Lucas S."/>
            <person name="Mishler D.B."/>
            <person name="Reski R."/>
            <person name="Grigoriev I."/>
            <person name="Quatrano R.S."/>
            <person name="Boore J.L."/>
        </authorList>
    </citation>
    <scope>NUCLEOTIDE SEQUENCE [LARGE SCALE GENOMIC DNA]</scope>
    <source>
        <strain evidence="2 3">cv. Gransden 2004</strain>
    </source>
</reference>
<gene>
    <name evidence="1" type="ORF">PHYPA_025659</name>
</gene>
<dbReference type="InParanoid" id="A0A2K1IQK1"/>
<organism evidence="1">
    <name type="scientific">Physcomitrium patens</name>
    <name type="common">Spreading-leaved earth moss</name>
    <name type="synonym">Physcomitrella patens</name>
    <dbReference type="NCBI Taxonomy" id="3218"/>
    <lineage>
        <taxon>Eukaryota</taxon>
        <taxon>Viridiplantae</taxon>
        <taxon>Streptophyta</taxon>
        <taxon>Embryophyta</taxon>
        <taxon>Bryophyta</taxon>
        <taxon>Bryophytina</taxon>
        <taxon>Bryopsida</taxon>
        <taxon>Funariidae</taxon>
        <taxon>Funariales</taxon>
        <taxon>Funariaceae</taxon>
        <taxon>Physcomitrium</taxon>
    </lineage>
</organism>
<dbReference type="Gramene" id="Pp3c21_2910V3.1">
    <property type="protein sequence ID" value="PAC:32915650.CDS.1"/>
    <property type="gene ID" value="Pp3c21_2910"/>
</dbReference>
<proteinExistence type="predicted"/>
<name>A0A2K1IQK1_PHYPA</name>
<dbReference type="EMBL" id="ABEU02000021">
    <property type="protein sequence ID" value="PNR31538.1"/>
    <property type="molecule type" value="Genomic_DNA"/>
</dbReference>
<protein>
    <submittedName>
        <fullName evidence="1 2">Uncharacterized protein</fullName>
    </submittedName>
</protein>
<sequence>MHIMPGLQIEVNIVDHAAKFNISSVVITNLEHQRIGLQLLLLSLSVQHDKGGSETYVIETNETYLSYEFKGQTADIKHELKMIQLHRSKNVVKAIEGVWHSPLNCVSK</sequence>
<reference evidence="2" key="3">
    <citation type="submission" date="2020-12" db="UniProtKB">
        <authorList>
            <consortium name="EnsemblPlants"/>
        </authorList>
    </citation>
    <scope>IDENTIFICATION</scope>
</reference>
<dbReference type="Proteomes" id="UP000006727">
    <property type="component" value="Chromosome 21"/>
</dbReference>
<dbReference type="EnsemblPlants" id="Pp3c21_2910V3.2">
    <property type="protein sequence ID" value="PAC:32915651.CDS.1"/>
    <property type="gene ID" value="Pp3c21_2910"/>
</dbReference>
<keyword evidence="3" id="KW-1185">Reference proteome</keyword>
<evidence type="ECO:0000313" key="2">
    <source>
        <dbReference type="EnsemblPlants" id="PAC:32915650.CDS.1"/>
    </source>
</evidence>